<evidence type="ECO:0000313" key="1">
    <source>
        <dbReference type="EMBL" id="KAF9646305.1"/>
    </source>
</evidence>
<accession>A0ACB6ZA75</accession>
<gene>
    <name evidence="1" type="ORF">BDM02DRAFT_3130485</name>
</gene>
<name>A0ACB6ZA75_THEGA</name>
<dbReference type="EMBL" id="MU118062">
    <property type="protein sequence ID" value="KAF9646305.1"/>
    <property type="molecule type" value="Genomic_DNA"/>
</dbReference>
<sequence length="279" mass="30994">MYASDSLDTILSHLSTRVMNVVVDGSGLHPLNYLLEFPVPRKKRPACPTPTVYQWCLVVSETAGRLLSKKKNSPTLDLVVVPSAWMTLTLRIPTTPDPRLPATSLPIILGVGLRLAVPSYDWPALQLDHTSHHKWVFKTTFSSRDDEVIVDALSAWVIDGGHAPPGSCARRLARRMERDKRFPPRLRRVGLGNVSSHNWCLLDKVVLAADFGRDFKSRDVEMTPSQQTTRVGRCRGHYTGDSKATPTTTISPPKAGMTAPRVPTRSRAFLFVLPNAYPH</sequence>
<organism evidence="1 2">
    <name type="scientific">Thelephora ganbajun</name>
    <name type="common">Ganba fungus</name>
    <dbReference type="NCBI Taxonomy" id="370292"/>
    <lineage>
        <taxon>Eukaryota</taxon>
        <taxon>Fungi</taxon>
        <taxon>Dikarya</taxon>
        <taxon>Basidiomycota</taxon>
        <taxon>Agaricomycotina</taxon>
        <taxon>Agaricomycetes</taxon>
        <taxon>Thelephorales</taxon>
        <taxon>Thelephoraceae</taxon>
        <taxon>Thelephora</taxon>
    </lineage>
</organism>
<evidence type="ECO:0000313" key="2">
    <source>
        <dbReference type="Proteomes" id="UP000886501"/>
    </source>
</evidence>
<reference evidence="1" key="1">
    <citation type="submission" date="2019-10" db="EMBL/GenBank/DDBJ databases">
        <authorList>
            <consortium name="DOE Joint Genome Institute"/>
            <person name="Kuo A."/>
            <person name="Miyauchi S."/>
            <person name="Kiss E."/>
            <person name="Drula E."/>
            <person name="Kohler A."/>
            <person name="Sanchez-Garcia M."/>
            <person name="Andreopoulos B."/>
            <person name="Barry K.W."/>
            <person name="Bonito G."/>
            <person name="Buee M."/>
            <person name="Carver A."/>
            <person name="Chen C."/>
            <person name="Cichocki N."/>
            <person name="Clum A."/>
            <person name="Culley D."/>
            <person name="Crous P.W."/>
            <person name="Fauchery L."/>
            <person name="Girlanda M."/>
            <person name="Hayes R."/>
            <person name="Keri Z."/>
            <person name="Labutti K."/>
            <person name="Lipzen A."/>
            <person name="Lombard V."/>
            <person name="Magnuson J."/>
            <person name="Maillard F."/>
            <person name="Morin E."/>
            <person name="Murat C."/>
            <person name="Nolan M."/>
            <person name="Ohm R."/>
            <person name="Pangilinan J."/>
            <person name="Pereira M."/>
            <person name="Perotto S."/>
            <person name="Peter M."/>
            <person name="Riley R."/>
            <person name="Sitrit Y."/>
            <person name="Stielow B."/>
            <person name="Szollosi G."/>
            <person name="Zifcakova L."/>
            <person name="Stursova M."/>
            <person name="Spatafora J.W."/>
            <person name="Tedersoo L."/>
            <person name="Vaario L.-M."/>
            <person name="Yamada A."/>
            <person name="Yan M."/>
            <person name="Wang P."/>
            <person name="Xu J."/>
            <person name="Bruns T."/>
            <person name="Baldrian P."/>
            <person name="Vilgalys R."/>
            <person name="Henrissat B."/>
            <person name="Grigoriev I.V."/>
            <person name="Hibbett D."/>
            <person name="Nagy L.G."/>
            <person name="Martin F.M."/>
        </authorList>
    </citation>
    <scope>NUCLEOTIDE SEQUENCE</scope>
    <source>
        <strain evidence="1">P2</strain>
    </source>
</reference>
<reference evidence="1" key="2">
    <citation type="journal article" date="2020" name="Nat. Commun.">
        <title>Large-scale genome sequencing of mycorrhizal fungi provides insights into the early evolution of symbiotic traits.</title>
        <authorList>
            <person name="Miyauchi S."/>
            <person name="Kiss E."/>
            <person name="Kuo A."/>
            <person name="Drula E."/>
            <person name="Kohler A."/>
            <person name="Sanchez-Garcia M."/>
            <person name="Morin E."/>
            <person name="Andreopoulos B."/>
            <person name="Barry K.W."/>
            <person name="Bonito G."/>
            <person name="Buee M."/>
            <person name="Carver A."/>
            <person name="Chen C."/>
            <person name="Cichocki N."/>
            <person name="Clum A."/>
            <person name="Culley D."/>
            <person name="Crous P.W."/>
            <person name="Fauchery L."/>
            <person name="Girlanda M."/>
            <person name="Hayes R.D."/>
            <person name="Keri Z."/>
            <person name="LaButti K."/>
            <person name="Lipzen A."/>
            <person name="Lombard V."/>
            <person name="Magnuson J."/>
            <person name="Maillard F."/>
            <person name="Murat C."/>
            <person name="Nolan M."/>
            <person name="Ohm R.A."/>
            <person name="Pangilinan J."/>
            <person name="Pereira M.F."/>
            <person name="Perotto S."/>
            <person name="Peter M."/>
            <person name="Pfister S."/>
            <person name="Riley R."/>
            <person name="Sitrit Y."/>
            <person name="Stielow J.B."/>
            <person name="Szollosi G."/>
            <person name="Zifcakova L."/>
            <person name="Stursova M."/>
            <person name="Spatafora J.W."/>
            <person name="Tedersoo L."/>
            <person name="Vaario L.M."/>
            <person name="Yamada A."/>
            <person name="Yan M."/>
            <person name="Wang P."/>
            <person name="Xu J."/>
            <person name="Bruns T."/>
            <person name="Baldrian P."/>
            <person name="Vilgalys R."/>
            <person name="Dunand C."/>
            <person name="Henrissat B."/>
            <person name="Grigoriev I.V."/>
            <person name="Hibbett D."/>
            <person name="Nagy L.G."/>
            <person name="Martin F.M."/>
        </authorList>
    </citation>
    <scope>NUCLEOTIDE SEQUENCE</scope>
    <source>
        <strain evidence="1">P2</strain>
    </source>
</reference>
<protein>
    <submittedName>
        <fullName evidence="1">Uncharacterized protein</fullName>
    </submittedName>
</protein>
<keyword evidence="2" id="KW-1185">Reference proteome</keyword>
<comment type="caution">
    <text evidence="1">The sequence shown here is derived from an EMBL/GenBank/DDBJ whole genome shotgun (WGS) entry which is preliminary data.</text>
</comment>
<proteinExistence type="predicted"/>
<dbReference type="Proteomes" id="UP000886501">
    <property type="component" value="Unassembled WGS sequence"/>
</dbReference>